<dbReference type="EMBL" id="MVAG01000081">
    <property type="protein sequence ID" value="OVE60228.1"/>
    <property type="molecule type" value="Genomic_DNA"/>
</dbReference>
<protein>
    <submittedName>
        <fullName evidence="1">Uncharacterized protein</fullName>
    </submittedName>
</protein>
<sequence>MIYQIVFAGDPQSSFTKINNDVIISGSSPTSIITKTITLVESQQVLVVADGRYFPYSKNGIAQVNIQIDNNNSYSSNAIIDWTNSSNAVQHTFNCIATTTLSAGTHTIKLIGFAHPSTSNTNFKVGGGTGLSILINPAPNIISSGLTSDSPGSVSKVGEEC</sequence>
<dbReference type="AlphaFoldDB" id="A0A202C967"/>
<dbReference type="RefSeq" id="WP_087707224.1">
    <property type="nucleotide sequence ID" value="NZ_MVAG01000081.1"/>
</dbReference>
<organism evidence="1 2">
    <name type="scientific">Chryseobacterium mucoviscidosis</name>
    <dbReference type="NCBI Taxonomy" id="1945581"/>
    <lineage>
        <taxon>Bacteria</taxon>
        <taxon>Pseudomonadati</taxon>
        <taxon>Bacteroidota</taxon>
        <taxon>Flavobacteriia</taxon>
        <taxon>Flavobacteriales</taxon>
        <taxon>Weeksellaceae</taxon>
        <taxon>Chryseobacterium group</taxon>
        <taxon>Chryseobacterium</taxon>
    </lineage>
</organism>
<evidence type="ECO:0000313" key="1">
    <source>
        <dbReference type="EMBL" id="OVE60228.1"/>
    </source>
</evidence>
<name>A0A202C967_9FLAO</name>
<proteinExistence type="predicted"/>
<accession>A0A202C967</accession>
<evidence type="ECO:0000313" key="2">
    <source>
        <dbReference type="Proteomes" id="UP000196355"/>
    </source>
</evidence>
<keyword evidence="2" id="KW-1185">Reference proteome</keyword>
<dbReference type="Proteomes" id="UP000196355">
    <property type="component" value="Unassembled WGS sequence"/>
</dbReference>
<comment type="caution">
    <text evidence="1">The sequence shown here is derived from an EMBL/GenBank/DDBJ whole genome shotgun (WGS) entry which is preliminary data.</text>
</comment>
<gene>
    <name evidence="1" type="ORF">B0E34_04550</name>
</gene>
<reference evidence="2" key="1">
    <citation type="submission" date="2017-02" db="EMBL/GenBank/DDBJ databases">
        <authorList>
            <person name="Tetz G."/>
            <person name="Tetz V."/>
        </authorList>
    </citation>
    <scope>NUCLEOTIDE SEQUENCE [LARGE SCALE GENOMIC DNA]</scope>
    <source>
        <strain evidence="2">VT16-26</strain>
    </source>
</reference>